<feature type="signal peptide" evidence="1">
    <location>
        <begin position="1"/>
        <end position="19"/>
    </location>
</feature>
<organism evidence="2 3">
    <name type="scientific">Actinia tenebrosa</name>
    <name type="common">Australian red waratah sea anemone</name>
    <dbReference type="NCBI Taxonomy" id="6105"/>
    <lineage>
        <taxon>Eukaryota</taxon>
        <taxon>Metazoa</taxon>
        <taxon>Cnidaria</taxon>
        <taxon>Anthozoa</taxon>
        <taxon>Hexacorallia</taxon>
        <taxon>Actiniaria</taxon>
        <taxon>Actiniidae</taxon>
        <taxon>Actinia</taxon>
    </lineage>
</organism>
<evidence type="ECO:0000313" key="2">
    <source>
        <dbReference type="Proteomes" id="UP000515163"/>
    </source>
</evidence>
<protein>
    <submittedName>
        <fullName evidence="3">Uncharacterized protein LOC116296055</fullName>
    </submittedName>
</protein>
<gene>
    <name evidence="3" type="primary">LOC116296055</name>
</gene>
<dbReference type="InParanoid" id="A0A6P8HU03"/>
<dbReference type="GeneID" id="116296055"/>
<dbReference type="Proteomes" id="UP000515163">
    <property type="component" value="Unplaced"/>
</dbReference>
<sequence>MWTLAVSAVILIVCSQTQAITDPLSPALIEPFSVNIKCPKDKEFQWLRSASKGLDIVVFYKCGGGGEMSQTMHCTNNRKATYRRDLIPDEMKKAAIPMAMKRGEIAKRDQEPNFGLFAGGPNYNLKNGAVLVFACLAV</sequence>
<evidence type="ECO:0000313" key="3">
    <source>
        <dbReference type="RefSeq" id="XP_031559869.1"/>
    </source>
</evidence>
<reference evidence="3" key="1">
    <citation type="submission" date="2025-08" db="UniProtKB">
        <authorList>
            <consortium name="RefSeq"/>
        </authorList>
    </citation>
    <scope>IDENTIFICATION</scope>
    <source>
        <tissue evidence="3">Tentacle</tissue>
    </source>
</reference>
<evidence type="ECO:0000256" key="1">
    <source>
        <dbReference type="SAM" id="SignalP"/>
    </source>
</evidence>
<feature type="chain" id="PRO_5027837089" evidence="1">
    <location>
        <begin position="20"/>
        <end position="138"/>
    </location>
</feature>
<dbReference type="KEGG" id="aten:116296055"/>
<keyword evidence="1" id="KW-0732">Signal</keyword>
<dbReference type="OrthoDB" id="5951006at2759"/>
<proteinExistence type="predicted"/>
<dbReference type="AlphaFoldDB" id="A0A6P8HU03"/>
<keyword evidence="2" id="KW-1185">Reference proteome</keyword>
<accession>A0A6P8HU03</accession>
<name>A0A6P8HU03_ACTTE</name>
<dbReference type="RefSeq" id="XP_031559869.1">
    <property type="nucleotide sequence ID" value="XM_031704009.1"/>
</dbReference>